<accession>A0A267GHR0</accession>
<organism evidence="6 7">
    <name type="scientific">Macrostomum lignano</name>
    <dbReference type="NCBI Taxonomy" id="282301"/>
    <lineage>
        <taxon>Eukaryota</taxon>
        <taxon>Metazoa</taxon>
        <taxon>Spiralia</taxon>
        <taxon>Lophotrochozoa</taxon>
        <taxon>Platyhelminthes</taxon>
        <taxon>Rhabditophora</taxon>
        <taxon>Macrostomorpha</taxon>
        <taxon>Macrostomida</taxon>
        <taxon>Macrostomidae</taxon>
        <taxon>Macrostomum</taxon>
    </lineage>
</organism>
<protein>
    <submittedName>
        <fullName evidence="6">Uncharacterized protein</fullName>
    </submittedName>
</protein>
<proteinExistence type="predicted"/>
<sequence>MRQPEKRSYPIPHGTPYYDLPLNMAIVGTTLGSILLHFLSFCSPYWLESYPETRSTFLRVGLWSVCFDRFIHPKDNFGIEWTGCYWIFDWNLWNRGIWEWIDPPWFIAVQVLCGLAFISHCVSLVCILFHFLLVGNRHAESSICLGTQAIAALFLLVGLIVFGVKVDDRDWMPRPDHNHLSWSFAFAVLSCFISAISCVFLYFVSNSDEQVERRQYAAVTGHGSEAYAYGQAPSRPPTMSAAGSVYAAGTSRQQQQQPYTMSLHSGFTQQQPYRGY</sequence>
<keyword evidence="3 5" id="KW-1133">Transmembrane helix</keyword>
<dbReference type="EMBL" id="NIVC01000353">
    <property type="protein sequence ID" value="PAA84947.1"/>
    <property type="molecule type" value="Genomic_DNA"/>
</dbReference>
<evidence type="ECO:0000256" key="3">
    <source>
        <dbReference type="ARBA" id="ARBA00022989"/>
    </source>
</evidence>
<reference evidence="6 7" key="1">
    <citation type="submission" date="2017-06" db="EMBL/GenBank/DDBJ databases">
        <title>A platform for efficient transgenesis in Macrostomum lignano, a flatworm model organism for stem cell research.</title>
        <authorList>
            <person name="Berezikov E."/>
        </authorList>
    </citation>
    <scope>NUCLEOTIDE SEQUENCE [LARGE SCALE GENOMIC DNA]</scope>
    <source>
        <strain evidence="6">DV1</strain>
        <tissue evidence="6">Whole organism</tissue>
    </source>
</reference>
<dbReference type="PANTHER" id="PTHR21284">
    <property type="entry name" value="EG:80H7.2 PROTEIN"/>
    <property type="match status" value="1"/>
</dbReference>
<dbReference type="STRING" id="282301.A0A267GHR0"/>
<comment type="caution">
    <text evidence="6">The sequence shown here is derived from an EMBL/GenBank/DDBJ whole genome shotgun (WGS) entry which is preliminary data.</text>
</comment>
<evidence type="ECO:0000313" key="7">
    <source>
        <dbReference type="Proteomes" id="UP000215902"/>
    </source>
</evidence>
<evidence type="ECO:0000256" key="2">
    <source>
        <dbReference type="ARBA" id="ARBA00022692"/>
    </source>
</evidence>
<dbReference type="Pfam" id="PF13903">
    <property type="entry name" value="Claudin_2"/>
    <property type="match status" value="1"/>
</dbReference>
<keyword evidence="7" id="KW-1185">Reference proteome</keyword>
<dbReference type="Proteomes" id="UP000215902">
    <property type="component" value="Unassembled WGS sequence"/>
</dbReference>
<name>A0A267GHR0_9PLAT</name>
<gene>
    <name evidence="6" type="ORF">BOX15_Mlig003053g2</name>
</gene>
<feature type="transmembrane region" description="Helical" evidence="5">
    <location>
        <begin position="20"/>
        <end position="47"/>
    </location>
</feature>
<keyword evidence="2 5" id="KW-0812">Transmembrane</keyword>
<dbReference type="Gene3D" id="1.20.140.150">
    <property type="match status" value="1"/>
</dbReference>
<evidence type="ECO:0000256" key="4">
    <source>
        <dbReference type="ARBA" id="ARBA00023136"/>
    </source>
</evidence>
<evidence type="ECO:0000256" key="1">
    <source>
        <dbReference type="ARBA" id="ARBA00004141"/>
    </source>
</evidence>
<feature type="transmembrane region" description="Helical" evidence="5">
    <location>
        <begin position="184"/>
        <end position="204"/>
    </location>
</feature>
<feature type="transmembrane region" description="Helical" evidence="5">
    <location>
        <begin position="105"/>
        <end position="133"/>
    </location>
</feature>
<dbReference type="OrthoDB" id="6140671at2759"/>
<dbReference type="AlphaFoldDB" id="A0A267GHR0"/>
<keyword evidence="4 5" id="KW-0472">Membrane</keyword>
<feature type="transmembrane region" description="Helical" evidence="5">
    <location>
        <begin position="145"/>
        <end position="164"/>
    </location>
</feature>
<comment type="subcellular location">
    <subcellularLocation>
        <location evidence="1">Membrane</location>
        <topology evidence="1">Multi-pass membrane protein</topology>
    </subcellularLocation>
</comment>
<evidence type="ECO:0000313" key="6">
    <source>
        <dbReference type="EMBL" id="PAA84947.1"/>
    </source>
</evidence>
<dbReference type="GO" id="GO:0016020">
    <property type="term" value="C:membrane"/>
    <property type="evidence" value="ECO:0007669"/>
    <property type="project" value="UniProtKB-SubCell"/>
</dbReference>
<dbReference type="PANTHER" id="PTHR21284:SF12">
    <property type="entry name" value="EG:80H7.2 PROTEIN"/>
    <property type="match status" value="1"/>
</dbReference>
<dbReference type="InterPro" id="IPR004031">
    <property type="entry name" value="PMP22/EMP/MP20/Claudin"/>
</dbReference>
<evidence type="ECO:0000256" key="5">
    <source>
        <dbReference type="SAM" id="Phobius"/>
    </source>
</evidence>